<proteinExistence type="predicted"/>
<reference evidence="1" key="1">
    <citation type="journal article" date="2007" name="Science">
        <title>Draft genome of the filarial nematode parasite Brugia malayi.</title>
        <authorList>
            <person name="Ghedin E."/>
            <person name="Wang S."/>
            <person name="Spiro D."/>
            <person name="Caler E."/>
            <person name="Zhao Q."/>
            <person name="Crabtree J."/>
            <person name="Allen J.E."/>
            <person name="Delcher A.L."/>
            <person name="Guiliano D.B."/>
            <person name="Miranda-Saavedra D."/>
            <person name="Angiuoli S.V."/>
            <person name="Creasy T."/>
            <person name="Amedeo P."/>
            <person name="Haas B."/>
            <person name="El-Sayed N.M."/>
            <person name="Wortman J.R."/>
            <person name="Feldblyum T."/>
            <person name="Tallon L."/>
            <person name="Schatz M."/>
            <person name="Shumway M."/>
            <person name="Koo H."/>
            <person name="Salzberg S.L."/>
            <person name="Schobel S."/>
            <person name="Pertea M."/>
            <person name="Pop M."/>
            <person name="White O."/>
            <person name="Barton G.J."/>
            <person name="Carlow C.K."/>
            <person name="Crawford M.J."/>
            <person name="Daub J."/>
            <person name="Dimmic M.W."/>
            <person name="Estes C.F."/>
            <person name="Foster J.M."/>
            <person name="Ganatra M."/>
            <person name="Gregory W.F."/>
            <person name="Johnson N.M."/>
            <person name="Jin J."/>
            <person name="Komuniecki R."/>
            <person name="Korf I."/>
            <person name="Kumar S."/>
            <person name="Laney S."/>
            <person name="Li B.W."/>
            <person name="Li W."/>
            <person name="Lindblom T.H."/>
            <person name="Lustigman S."/>
            <person name="Ma D."/>
            <person name="Maina C.V."/>
            <person name="Martin D.M."/>
            <person name="McCarter J.P."/>
            <person name="McReynolds L."/>
            <person name="Mitreva M."/>
            <person name="Nutman T.B."/>
            <person name="Parkinson J."/>
            <person name="Peregrin-Alvarez J.M."/>
            <person name="Poole C."/>
            <person name="Ren Q."/>
            <person name="Saunders L."/>
            <person name="Sluder A.E."/>
            <person name="Smith K."/>
            <person name="Stanke M."/>
            <person name="Unnasch T.R."/>
            <person name="Ware J."/>
            <person name="Wei A.D."/>
            <person name="Weil G."/>
            <person name="Williams D.J."/>
            <person name="Zhang Y."/>
            <person name="Williams S.A."/>
            <person name="Fraser-Liggett C."/>
            <person name="Slatko B."/>
            <person name="Blaxter M.L."/>
            <person name="Scott A.L."/>
        </authorList>
    </citation>
    <scope>NUCLEOTIDE SEQUENCE</scope>
    <source>
        <strain evidence="1">FR3</strain>
    </source>
</reference>
<gene>
    <name evidence="1" type="primary">Bm1355</name>
    <name evidence="1" type="ORF">BM_Bm1355</name>
</gene>
<name>A0A1I9G2V2_BRUMA</name>
<sequence>MNCSVVLSHHCDHEVSVQMDWVLAVFIYRTLSIASLSDQLLFDIYPRLDKSKIGIISTNYKMDGTIKGRY</sequence>
<organism evidence="1">
    <name type="scientific">Brugia malayi</name>
    <name type="common">Filarial nematode worm</name>
    <dbReference type="NCBI Taxonomy" id="6279"/>
    <lineage>
        <taxon>Eukaryota</taxon>
        <taxon>Metazoa</taxon>
        <taxon>Ecdysozoa</taxon>
        <taxon>Nematoda</taxon>
        <taxon>Chromadorea</taxon>
        <taxon>Rhabditida</taxon>
        <taxon>Spirurina</taxon>
        <taxon>Spiruromorpha</taxon>
        <taxon>Filarioidea</taxon>
        <taxon>Onchocercidae</taxon>
        <taxon>Brugia</taxon>
    </lineage>
</organism>
<accession>A0A1I9G2V2</accession>
<reference evidence="1" key="2">
    <citation type="submission" date="2012-12" db="EMBL/GenBank/DDBJ databases">
        <authorList>
            <consortium name="WormBase Consortium"/>
            <person name="Ghedin E."/>
            <person name="Paulini M."/>
        </authorList>
    </citation>
    <scope>NUCLEOTIDE SEQUENCE</scope>
    <source>
        <strain evidence="1">FR3</strain>
    </source>
</reference>
<dbReference type="EMBL" id="LN856959">
    <property type="protein sequence ID" value="CDP96615.1"/>
    <property type="molecule type" value="Genomic_DNA"/>
</dbReference>
<dbReference type="AlphaFoldDB" id="A0A1I9G2V2"/>
<protein>
    <submittedName>
        <fullName evidence="1">Bm1355</fullName>
    </submittedName>
</protein>
<evidence type="ECO:0000313" key="1">
    <source>
        <dbReference type="EMBL" id="CDP96615.1"/>
    </source>
</evidence>